<comment type="pathway">
    <text evidence="1 9 11">Cofactor biosynthesis; thiamine diphosphate biosynthesis; thiamine phosphate from 4-amino-2-methyl-5-diphosphomethylpyrimidine and 4-methyl-5-(2-phosphoethyl)-thiazole: step 1/1.</text>
</comment>
<feature type="binding site" evidence="9">
    <location>
        <position position="69"/>
    </location>
    <ligand>
        <name>4-amino-2-methyl-5-(diphosphooxymethyl)pyrimidine</name>
        <dbReference type="ChEBI" id="CHEBI:57841"/>
    </ligand>
</feature>
<keyword evidence="4 9" id="KW-0460">Magnesium</keyword>
<dbReference type="Proteomes" id="UP001320876">
    <property type="component" value="Unassembled WGS sequence"/>
</dbReference>
<comment type="catalytic activity">
    <reaction evidence="8 9 10">
        <text>2-[(2R,5Z)-2-carboxy-4-methylthiazol-5(2H)-ylidene]ethyl phosphate + 4-amino-2-methyl-5-(diphosphooxymethyl)pyrimidine + 2 H(+) = thiamine phosphate + CO2 + diphosphate</text>
        <dbReference type="Rhea" id="RHEA:47844"/>
        <dbReference type="ChEBI" id="CHEBI:15378"/>
        <dbReference type="ChEBI" id="CHEBI:16526"/>
        <dbReference type="ChEBI" id="CHEBI:33019"/>
        <dbReference type="ChEBI" id="CHEBI:37575"/>
        <dbReference type="ChEBI" id="CHEBI:57841"/>
        <dbReference type="ChEBI" id="CHEBI:62899"/>
        <dbReference type="EC" id="2.5.1.3"/>
    </reaction>
</comment>
<evidence type="ECO:0000259" key="12">
    <source>
        <dbReference type="Pfam" id="PF02581"/>
    </source>
</evidence>
<comment type="catalytic activity">
    <reaction evidence="6 9 10">
        <text>4-methyl-5-(2-phosphooxyethyl)-thiazole + 4-amino-2-methyl-5-(diphosphooxymethyl)pyrimidine + H(+) = thiamine phosphate + diphosphate</text>
        <dbReference type="Rhea" id="RHEA:22328"/>
        <dbReference type="ChEBI" id="CHEBI:15378"/>
        <dbReference type="ChEBI" id="CHEBI:33019"/>
        <dbReference type="ChEBI" id="CHEBI:37575"/>
        <dbReference type="ChEBI" id="CHEBI:57841"/>
        <dbReference type="ChEBI" id="CHEBI:58296"/>
        <dbReference type="EC" id="2.5.1.3"/>
    </reaction>
</comment>
<comment type="caution">
    <text evidence="13">The sequence shown here is derived from an EMBL/GenBank/DDBJ whole genome shotgun (WGS) entry which is preliminary data.</text>
</comment>
<feature type="domain" description="Thiamine phosphate synthase/TenI" evidence="12">
    <location>
        <begin position="8"/>
        <end position="188"/>
    </location>
</feature>
<dbReference type="Pfam" id="PF02581">
    <property type="entry name" value="TMP-TENI"/>
    <property type="match status" value="1"/>
</dbReference>
<name>A0ABT3GGE1_9BACT</name>
<feature type="binding site" evidence="9">
    <location>
        <position position="137"/>
    </location>
    <ligand>
        <name>4-amino-2-methyl-5-(diphosphooxymethyl)pyrimidine</name>
        <dbReference type="ChEBI" id="CHEBI:57841"/>
    </ligand>
</feature>
<gene>
    <name evidence="9 13" type="primary">thiE</name>
    <name evidence="13" type="ORF">OKA05_05960</name>
</gene>
<feature type="binding site" evidence="9">
    <location>
        <position position="89"/>
    </location>
    <ligand>
        <name>Mg(2+)</name>
        <dbReference type="ChEBI" id="CHEBI:18420"/>
    </ligand>
</feature>
<proteinExistence type="inferred from homology"/>
<evidence type="ECO:0000256" key="11">
    <source>
        <dbReference type="RuleBase" id="RU004253"/>
    </source>
</evidence>
<evidence type="ECO:0000256" key="1">
    <source>
        <dbReference type="ARBA" id="ARBA00005165"/>
    </source>
</evidence>
<accession>A0ABT3GGE1</accession>
<reference evidence="13 14" key="1">
    <citation type="submission" date="2022-10" db="EMBL/GenBank/DDBJ databases">
        <title>Luteolibacter arcticus strain CCTCC AB 2014275, whole genome shotgun sequencing project.</title>
        <authorList>
            <person name="Zhao G."/>
            <person name="Shen L."/>
        </authorList>
    </citation>
    <scope>NUCLEOTIDE SEQUENCE [LARGE SCALE GENOMIC DNA]</scope>
    <source>
        <strain evidence="13 14">CCTCC AB 2014275</strain>
    </source>
</reference>
<sequence length="209" mass="21561">MKLVGQFYAILDLGYVAAAAAEAVSRALLAGGADLLQLRAKGHPSVEIERLARRLLPLCRDAAVPFIVNDHPEIAMAVGADGIHIGQDDGSLAAVREIVGPGMLVGRSTHSPDQARAALAEGFDYIGFGPLFPTPTKLGRPGIGLNNIAAVQAEVGSRIPVFCIGGIKRENLPEVLAAGARNVVIVSDLLTAEDVAEAARGVKSALAGC</sequence>
<evidence type="ECO:0000256" key="9">
    <source>
        <dbReference type="HAMAP-Rule" id="MF_00097"/>
    </source>
</evidence>
<evidence type="ECO:0000256" key="10">
    <source>
        <dbReference type="RuleBase" id="RU003826"/>
    </source>
</evidence>
<dbReference type="InterPro" id="IPR034291">
    <property type="entry name" value="TMP_synthase"/>
</dbReference>
<feature type="binding site" evidence="9">
    <location>
        <position position="166"/>
    </location>
    <ligand>
        <name>2-[(2R,5Z)-2-carboxy-4-methylthiazol-5(2H)-ylidene]ethyl phosphate</name>
        <dbReference type="ChEBI" id="CHEBI:62899"/>
    </ligand>
</feature>
<comment type="cofactor">
    <cofactor evidence="9">
        <name>Mg(2+)</name>
        <dbReference type="ChEBI" id="CHEBI:18420"/>
    </cofactor>
    <text evidence="9">Binds 1 Mg(2+) ion per subunit.</text>
</comment>
<feature type="binding site" evidence="9">
    <location>
        <position position="70"/>
    </location>
    <ligand>
        <name>Mg(2+)</name>
        <dbReference type="ChEBI" id="CHEBI:18420"/>
    </ligand>
</feature>
<evidence type="ECO:0000313" key="14">
    <source>
        <dbReference type="Proteomes" id="UP001320876"/>
    </source>
</evidence>
<comment type="similarity">
    <text evidence="9 10">Belongs to the thiamine-phosphate synthase family.</text>
</comment>
<comment type="catalytic activity">
    <reaction evidence="7 9 10">
        <text>2-(2-carboxy-4-methylthiazol-5-yl)ethyl phosphate + 4-amino-2-methyl-5-(diphosphooxymethyl)pyrimidine + 2 H(+) = thiamine phosphate + CO2 + diphosphate</text>
        <dbReference type="Rhea" id="RHEA:47848"/>
        <dbReference type="ChEBI" id="CHEBI:15378"/>
        <dbReference type="ChEBI" id="CHEBI:16526"/>
        <dbReference type="ChEBI" id="CHEBI:33019"/>
        <dbReference type="ChEBI" id="CHEBI:37575"/>
        <dbReference type="ChEBI" id="CHEBI:57841"/>
        <dbReference type="ChEBI" id="CHEBI:62890"/>
        <dbReference type="EC" id="2.5.1.3"/>
    </reaction>
</comment>
<evidence type="ECO:0000256" key="8">
    <source>
        <dbReference type="ARBA" id="ARBA00047883"/>
    </source>
</evidence>
<feature type="binding site" evidence="9">
    <location>
        <begin position="37"/>
        <end position="41"/>
    </location>
    <ligand>
        <name>4-amino-2-methyl-5-(diphosphooxymethyl)pyrimidine</name>
        <dbReference type="ChEBI" id="CHEBI:57841"/>
    </ligand>
</feature>
<protein>
    <recommendedName>
        <fullName evidence="9">Thiamine-phosphate synthase</fullName>
        <shortName evidence="9">TP synthase</shortName>
        <shortName evidence="9">TPS</shortName>
        <ecNumber evidence="9">2.5.1.3</ecNumber>
    </recommendedName>
    <alternativeName>
        <fullName evidence="9">Thiamine-phosphate pyrophosphorylase</fullName>
        <shortName evidence="9">TMP pyrophosphorylase</shortName>
        <shortName evidence="9">TMP-PPase</shortName>
    </alternativeName>
</protein>
<dbReference type="SUPFAM" id="SSF51391">
    <property type="entry name" value="Thiamin phosphate synthase"/>
    <property type="match status" value="1"/>
</dbReference>
<dbReference type="RefSeq" id="WP_264486199.1">
    <property type="nucleotide sequence ID" value="NZ_JAPDDT010000002.1"/>
</dbReference>
<organism evidence="13 14">
    <name type="scientific">Luteolibacter arcticus</name>
    <dbReference type="NCBI Taxonomy" id="1581411"/>
    <lineage>
        <taxon>Bacteria</taxon>
        <taxon>Pseudomonadati</taxon>
        <taxon>Verrucomicrobiota</taxon>
        <taxon>Verrucomicrobiia</taxon>
        <taxon>Verrucomicrobiales</taxon>
        <taxon>Verrucomicrobiaceae</taxon>
        <taxon>Luteolibacter</taxon>
    </lineage>
</organism>
<feature type="binding site" evidence="9">
    <location>
        <begin position="134"/>
        <end position="136"/>
    </location>
    <ligand>
        <name>2-[(2R,5Z)-2-carboxy-4-methylthiazol-5(2H)-ylidene]ethyl phosphate</name>
        <dbReference type="ChEBI" id="CHEBI:62899"/>
    </ligand>
</feature>
<evidence type="ECO:0000256" key="4">
    <source>
        <dbReference type="ARBA" id="ARBA00022842"/>
    </source>
</evidence>
<dbReference type="HAMAP" id="MF_00097">
    <property type="entry name" value="TMP_synthase"/>
    <property type="match status" value="1"/>
</dbReference>
<feature type="binding site" evidence="9">
    <location>
        <begin position="186"/>
        <end position="187"/>
    </location>
    <ligand>
        <name>2-[(2R,5Z)-2-carboxy-4-methylthiazol-5(2H)-ylidene]ethyl phosphate</name>
        <dbReference type="ChEBI" id="CHEBI:62899"/>
    </ligand>
</feature>
<evidence type="ECO:0000256" key="7">
    <source>
        <dbReference type="ARBA" id="ARBA00047851"/>
    </source>
</evidence>
<keyword evidence="14" id="KW-1185">Reference proteome</keyword>
<keyword evidence="3 9" id="KW-0479">Metal-binding</keyword>
<dbReference type="EMBL" id="JAPDDT010000002">
    <property type="protein sequence ID" value="MCW1922089.1"/>
    <property type="molecule type" value="Genomic_DNA"/>
</dbReference>
<evidence type="ECO:0000313" key="13">
    <source>
        <dbReference type="EMBL" id="MCW1922089.1"/>
    </source>
</evidence>
<dbReference type="InterPro" id="IPR013785">
    <property type="entry name" value="Aldolase_TIM"/>
</dbReference>
<evidence type="ECO:0000256" key="3">
    <source>
        <dbReference type="ARBA" id="ARBA00022723"/>
    </source>
</evidence>
<dbReference type="InterPro" id="IPR022998">
    <property type="entry name" value="ThiamineP_synth_TenI"/>
</dbReference>
<dbReference type="PANTHER" id="PTHR20857">
    <property type="entry name" value="THIAMINE-PHOSPHATE PYROPHOSPHORYLASE"/>
    <property type="match status" value="1"/>
</dbReference>
<keyword evidence="2 9" id="KW-0808">Transferase</keyword>
<keyword evidence="5 9" id="KW-0784">Thiamine biosynthesis</keyword>
<dbReference type="CDD" id="cd00564">
    <property type="entry name" value="TMP_TenI"/>
    <property type="match status" value="1"/>
</dbReference>
<feature type="binding site" evidence="9">
    <location>
        <position position="108"/>
    </location>
    <ligand>
        <name>4-amino-2-methyl-5-(diphosphooxymethyl)pyrimidine</name>
        <dbReference type="ChEBI" id="CHEBI:57841"/>
    </ligand>
</feature>
<evidence type="ECO:0000256" key="2">
    <source>
        <dbReference type="ARBA" id="ARBA00022679"/>
    </source>
</evidence>
<dbReference type="EC" id="2.5.1.3" evidence="9"/>
<comment type="function">
    <text evidence="9">Condenses 4-methyl-5-(beta-hydroxyethyl)thiazole monophosphate (THZ-P) and 2-methyl-4-amino-5-hydroxymethyl pyrimidine pyrophosphate (HMP-PP) to form thiamine monophosphate (TMP).</text>
</comment>
<dbReference type="PANTHER" id="PTHR20857:SF15">
    <property type="entry name" value="THIAMINE-PHOSPHATE SYNTHASE"/>
    <property type="match status" value="1"/>
</dbReference>
<evidence type="ECO:0000256" key="6">
    <source>
        <dbReference type="ARBA" id="ARBA00047334"/>
    </source>
</evidence>
<dbReference type="NCBIfam" id="TIGR00693">
    <property type="entry name" value="thiE"/>
    <property type="match status" value="1"/>
</dbReference>
<dbReference type="GO" id="GO:0004789">
    <property type="term" value="F:thiamine-phosphate diphosphorylase activity"/>
    <property type="evidence" value="ECO:0007669"/>
    <property type="project" value="UniProtKB-EC"/>
</dbReference>
<dbReference type="Gene3D" id="3.20.20.70">
    <property type="entry name" value="Aldolase class I"/>
    <property type="match status" value="1"/>
</dbReference>
<evidence type="ECO:0000256" key="5">
    <source>
        <dbReference type="ARBA" id="ARBA00022977"/>
    </source>
</evidence>
<dbReference type="InterPro" id="IPR036206">
    <property type="entry name" value="ThiamineP_synth_sf"/>
</dbReference>